<dbReference type="eggNOG" id="COG1572">
    <property type="taxonomic scope" value="Bacteria"/>
</dbReference>
<evidence type="ECO:0000256" key="1">
    <source>
        <dbReference type="SAM" id="SignalP"/>
    </source>
</evidence>
<dbReference type="Pfam" id="PF07705">
    <property type="entry name" value="CARDB"/>
    <property type="match status" value="1"/>
</dbReference>
<gene>
    <name evidence="3" type="ordered locus">COCOR_02739</name>
</gene>
<protein>
    <recommendedName>
        <fullName evidence="2">CARDB domain-containing protein</fullName>
    </recommendedName>
</protein>
<reference evidence="4" key="2">
    <citation type="submission" date="2012-03" db="EMBL/GenBank/DDBJ databases">
        <title>Genome sequence of the fruiting myxobacterium Corallococcus coralloides DSM 2259.</title>
        <authorList>
            <person name="Huntley S."/>
            <person name="Zhang Y."/>
            <person name="Treuner-Lange A."/>
            <person name="Sensen C.W."/>
            <person name="Sogaard-Andersen L."/>
        </authorList>
    </citation>
    <scope>NUCLEOTIDE SEQUENCE [LARGE SCALE GENOMIC DNA]</scope>
    <source>
        <strain evidence="4">ATCC 25202 / DSM 2259 / NBRC 100086 / M2</strain>
    </source>
</reference>
<organism evidence="3 4">
    <name type="scientific">Corallococcus coralloides (strain ATCC 25202 / DSM 2259 / NBRC 100086 / M2)</name>
    <name type="common">Myxococcus coralloides</name>
    <dbReference type="NCBI Taxonomy" id="1144275"/>
    <lineage>
        <taxon>Bacteria</taxon>
        <taxon>Pseudomonadati</taxon>
        <taxon>Myxococcota</taxon>
        <taxon>Myxococcia</taxon>
        <taxon>Myxococcales</taxon>
        <taxon>Cystobacterineae</taxon>
        <taxon>Myxococcaceae</taxon>
        <taxon>Corallococcus</taxon>
    </lineage>
</organism>
<dbReference type="Gene3D" id="2.60.40.10">
    <property type="entry name" value="Immunoglobulins"/>
    <property type="match status" value="1"/>
</dbReference>
<dbReference type="STRING" id="1144275.COCOR_02739"/>
<evidence type="ECO:0000313" key="3">
    <source>
        <dbReference type="EMBL" id="AFE04790.1"/>
    </source>
</evidence>
<evidence type="ECO:0000259" key="2">
    <source>
        <dbReference type="Pfam" id="PF07705"/>
    </source>
</evidence>
<feature type="chain" id="PRO_5003615758" description="CARDB domain-containing protein" evidence="1">
    <location>
        <begin position="25"/>
        <end position="309"/>
    </location>
</feature>
<reference evidence="3 4" key="1">
    <citation type="journal article" date="2012" name="J. Bacteriol.">
        <title>Complete Genome Sequence of the Fruiting Myxobacterium Corallococcus coralloides DSM 2259.</title>
        <authorList>
            <person name="Huntley S."/>
            <person name="Zhang Y."/>
            <person name="Treuner-Lange A."/>
            <person name="Kneip S."/>
            <person name="Sensen C.W."/>
            <person name="Sogaard-Andersen L."/>
        </authorList>
    </citation>
    <scope>NUCLEOTIDE SEQUENCE [LARGE SCALE GENOMIC DNA]</scope>
    <source>
        <strain evidence="4">ATCC 25202 / DSM 2259 / NBRC 100086 / M2</strain>
    </source>
</reference>
<dbReference type="InterPro" id="IPR011635">
    <property type="entry name" value="CARDB"/>
</dbReference>
<dbReference type="InParanoid" id="H8MVH4"/>
<keyword evidence="4" id="KW-1185">Reference proteome</keyword>
<feature type="domain" description="CARDB" evidence="2">
    <location>
        <begin position="160"/>
        <end position="257"/>
    </location>
</feature>
<dbReference type="InterPro" id="IPR013783">
    <property type="entry name" value="Ig-like_fold"/>
</dbReference>
<name>H8MVH4_CORCM</name>
<feature type="signal peptide" evidence="1">
    <location>
        <begin position="1"/>
        <end position="24"/>
    </location>
</feature>
<evidence type="ECO:0000313" key="4">
    <source>
        <dbReference type="Proteomes" id="UP000007587"/>
    </source>
</evidence>
<keyword evidence="1" id="KW-0732">Signal</keyword>
<dbReference type="HOGENOM" id="CLU_899299_0_0_7"/>
<dbReference type="Proteomes" id="UP000007587">
    <property type="component" value="Chromosome"/>
</dbReference>
<dbReference type="EMBL" id="CP003389">
    <property type="protein sequence ID" value="AFE04790.1"/>
    <property type="molecule type" value="Genomic_DNA"/>
</dbReference>
<dbReference type="AlphaFoldDB" id="H8MVH4"/>
<accession>H8MVH4</accession>
<dbReference type="KEGG" id="ccx:COCOR_02739"/>
<proteinExistence type="predicted"/>
<dbReference type="OrthoDB" id="5520347at2"/>
<sequence>MTKLRHLLLAAFALVCIASVPAQAAIGVTTVTAPSTISNPYSIFTVSYGLTGSSIMASSQIRFYLASSPQGTANRVLMSSQQILLGRAGTGVYLPPTGTLSASFSYATVQASAQTVLAAAAAACVPQSVYIQVEADFGLPWGDDTLIGTTKLPDFYFTAGTLTPATITPGGTVSFTADLYTACTAPSASTLGVFLTDANYNVLSYIGGIPVSAGAGTFSVAPTAITFSTAIAPGTYYLVLVADVDGDVAETNESNNQGAFTLTVVASQPLTVQDSASALDSDLPGPVREHLDQYTPTIGYVDGFASMSR</sequence>